<evidence type="ECO:0000256" key="2">
    <source>
        <dbReference type="SAM" id="Coils"/>
    </source>
</evidence>
<evidence type="ECO:0000313" key="5">
    <source>
        <dbReference type="Proteomes" id="UP000247409"/>
    </source>
</evidence>
<name>A0A2V3J160_9FLOR</name>
<sequence>MSDQNGQHHQDLYSLLKVTRDANDTDLRSSFRKLSQQYHPDKHLGEQAKATATDHFTRVKEAYEILSNNKFRRIYNEFGLEAARSASMPGMELVPYNDLAERFRNENPGGSGGQGINTPRDAYFTVNNTIKPHIDATGLAVALEDGDLINAKHLAVCTQVGISTTATAYMSQNNTIVVRYSAACQGSRFRIRSSSGIGDVEISCRRQIDPHMQAELTAQVPLEEDHSTTFGFKTYRSLSQHMTGAFDLSYNPERQDLTTALTYTRSLNERCAASASWAYGAASGYAFSWRRHAYDEYISETPKKDAESEVFGESSSELGTSTEDTMTRKLSVLLEKLKYLIDPMGLRWTARWSIMDASVSVLLRRPIGQHAPLFKKCEAAGPGGPFVRARASLSVMGWEMELGGGQKYVLADTAWTTSIAFGTLGVVWRLKMSRSGHRLVLPVVLHSATADAKTATIAAIATSALISGIQIFIVEPWQKRKEQTERDEAKARRADVLQQGRHDAEAALNMMKQAIERSRKYEEEVEIDGKKGSGLIIEKAVYGIEASVTGMRFSEESLEGRETEKEAADVTDAMQCLVEKSAMQVVSATKSTLPGFWDPSAYGDKDEMVLKIWYRFKTEKHACIIRDNEAIELPLSSHRVHEWS</sequence>
<dbReference type="PROSITE" id="PS50076">
    <property type="entry name" value="DNAJ_2"/>
    <property type="match status" value="1"/>
</dbReference>
<dbReference type="GO" id="GO:0005739">
    <property type="term" value="C:mitochondrion"/>
    <property type="evidence" value="ECO:0007669"/>
    <property type="project" value="GOC"/>
</dbReference>
<dbReference type="SUPFAM" id="SSF46565">
    <property type="entry name" value="Chaperone J-domain"/>
    <property type="match status" value="1"/>
</dbReference>
<dbReference type="InterPro" id="IPR018253">
    <property type="entry name" value="DnaJ_domain_CS"/>
</dbReference>
<dbReference type="Gene3D" id="1.10.287.110">
    <property type="entry name" value="DnaJ domain"/>
    <property type="match status" value="1"/>
</dbReference>
<comment type="caution">
    <text evidence="4">The sequence shown here is derived from an EMBL/GenBank/DDBJ whole genome shotgun (WGS) entry which is preliminary data.</text>
</comment>
<gene>
    <name evidence="4" type="ORF">BWQ96_02007</name>
</gene>
<evidence type="ECO:0000313" key="4">
    <source>
        <dbReference type="EMBL" id="PXF48055.1"/>
    </source>
</evidence>
<dbReference type="InterPro" id="IPR052243">
    <property type="entry name" value="Mito_inner_membrane_organizer"/>
</dbReference>
<dbReference type="InterPro" id="IPR024586">
    <property type="entry name" value="DnaJ-like_C11_C"/>
</dbReference>
<dbReference type="InterPro" id="IPR036869">
    <property type="entry name" value="J_dom_sf"/>
</dbReference>
<dbReference type="CDD" id="cd06257">
    <property type="entry name" value="DnaJ"/>
    <property type="match status" value="1"/>
</dbReference>
<protein>
    <submittedName>
        <fullName evidence="4">Chaperone protein dnaJ 13</fullName>
    </submittedName>
</protein>
<organism evidence="4 5">
    <name type="scientific">Gracilariopsis chorda</name>
    <dbReference type="NCBI Taxonomy" id="448386"/>
    <lineage>
        <taxon>Eukaryota</taxon>
        <taxon>Rhodophyta</taxon>
        <taxon>Florideophyceae</taxon>
        <taxon>Rhodymeniophycidae</taxon>
        <taxon>Gracilariales</taxon>
        <taxon>Gracilariaceae</taxon>
        <taxon>Gracilariopsis</taxon>
    </lineage>
</organism>
<keyword evidence="5" id="KW-1185">Reference proteome</keyword>
<dbReference type="PROSITE" id="PS00636">
    <property type="entry name" value="DNAJ_1"/>
    <property type="match status" value="1"/>
</dbReference>
<dbReference type="SMART" id="SM00271">
    <property type="entry name" value="DnaJ"/>
    <property type="match status" value="1"/>
</dbReference>
<dbReference type="GO" id="GO:0042407">
    <property type="term" value="P:cristae formation"/>
    <property type="evidence" value="ECO:0007669"/>
    <property type="project" value="TreeGrafter"/>
</dbReference>
<dbReference type="EMBL" id="NBIV01000016">
    <property type="protein sequence ID" value="PXF48055.1"/>
    <property type="molecule type" value="Genomic_DNA"/>
</dbReference>
<evidence type="ECO:0000256" key="1">
    <source>
        <dbReference type="ARBA" id="ARBA00023186"/>
    </source>
</evidence>
<dbReference type="PANTHER" id="PTHR44157">
    <property type="entry name" value="DNAJ HOMOLOG SUBFAMILY C MEMBER 11"/>
    <property type="match status" value="1"/>
</dbReference>
<feature type="domain" description="J" evidence="3">
    <location>
        <begin position="11"/>
        <end position="79"/>
    </location>
</feature>
<dbReference type="PANTHER" id="PTHR44157:SF1">
    <property type="entry name" value="DNAJ HOMOLOG SUBFAMILY C MEMBER 11"/>
    <property type="match status" value="1"/>
</dbReference>
<reference evidence="4 5" key="1">
    <citation type="journal article" date="2018" name="Mol. Biol. Evol.">
        <title>Analysis of the draft genome of the red seaweed Gracilariopsis chorda provides insights into genome size evolution in Rhodophyta.</title>
        <authorList>
            <person name="Lee J."/>
            <person name="Yang E.C."/>
            <person name="Graf L."/>
            <person name="Yang J.H."/>
            <person name="Qiu H."/>
            <person name="Zel Zion U."/>
            <person name="Chan C.X."/>
            <person name="Stephens T.G."/>
            <person name="Weber A.P.M."/>
            <person name="Boo G.H."/>
            <person name="Boo S.M."/>
            <person name="Kim K.M."/>
            <person name="Shin Y."/>
            <person name="Jung M."/>
            <person name="Lee S.J."/>
            <person name="Yim H.S."/>
            <person name="Lee J.H."/>
            <person name="Bhattacharya D."/>
            <person name="Yoon H.S."/>
        </authorList>
    </citation>
    <scope>NUCLEOTIDE SEQUENCE [LARGE SCALE GENOMIC DNA]</scope>
    <source>
        <strain evidence="4 5">SKKU-2015</strain>
        <tissue evidence="4">Whole body</tissue>
    </source>
</reference>
<feature type="coiled-coil region" evidence="2">
    <location>
        <begin position="479"/>
        <end position="524"/>
    </location>
</feature>
<keyword evidence="2" id="KW-0175">Coiled coil</keyword>
<dbReference type="InterPro" id="IPR001623">
    <property type="entry name" value="DnaJ_domain"/>
</dbReference>
<dbReference type="AlphaFoldDB" id="A0A2V3J160"/>
<dbReference type="STRING" id="448386.A0A2V3J160"/>
<dbReference type="Proteomes" id="UP000247409">
    <property type="component" value="Unassembled WGS sequence"/>
</dbReference>
<dbReference type="Pfam" id="PF00226">
    <property type="entry name" value="DnaJ"/>
    <property type="match status" value="1"/>
</dbReference>
<dbReference type="PRINTS" id="PR00625">
    <property type="entry name" value="JDOMAIN"/>
</dbReference>
<proteinExistence type="predicted"/>
<evidence type="ECO:0000259" key="3">
    <source>
        <dbReference type="PROSITE" id="PS50076"/>
    </source>
</evidence>
<keyword evidence="1" id="KW-0143">Chaperone</keyword>
<dbReference type="OrthoDB" id="10250354at2759"/>
<dbReference type="Pfam" id="PF11875">
    <property type="entry name" value="DnaJ-like_C11_C"/>
    <property type="match status" value="1"/>
</dbReference>
<accession>A0A2V3J160</accession>